<dbReference type="InterPro" id="IPR029057">
    <property type="entry name" value="PRTase-like"/>
</dbReference>
<feature type="binding site" evidence="12">
    <location>
        <position position="202"/>
    </location>
    <ligand>
        <name>D-ribose 5-phosphate</name>
        <dbReference type="ChEBI" id="CHEBI:78346"/>
    </ligand>
</feature>
<dbReference type="GO" id="GO:0016301">
    <property type="term" value="F:kinase activity"/>
    <property type="evidence" value="ECO:0007669"/>
    <property type="project" value="UniProtKB-KW"/>
</dbReference>
<dbReference type="AlphaFoldDB" id="A0A6P2DBC7"/>
<dbReference type="GO" id="GO:0005737">
    <property type="term" value="C:cytoplasm"/>
    <property type="evidence" value="ECO:0007669"/>
    <property type="project" value="UniProtKB-SubCell"/>
</dbReference>
<feature type="binding site" evidence="12">
    <location>
        <begin position="43"/>
        <end position="45"/>
    </location>
    <ligand>
        <name>ATP</name>
        <dbReference type="ChEBI" id="CHEBI:30616"/>
    </ligand>
</feature>
<feature type="binding site" evidence="12">
    <location>
        <position position="177"/>
    </location>
    <ligand>
        <name>Mg(2+)</name>
        <dbReference type="ChEBI" id="CHEBI:18420"/>
    </ligand>
</feature>
<comment type="function">
    <text evidence="10 12">Involved in the biosynthesis of the central metabolite phospho-alpha-D-ribosyl-1-pyrophosphate (PRPP) via the transfer of pyrophosphoryl group from ATP to 1-hydroxyl of ribose-5-phosphate (Rib-5-P).</text>
</comment>
<name>A0A6P2DBC7_9BACT</name>
<dbReference type="GO" id="GO:0004749">
    <property type="term" value="F:ribose phosphate diphosphokinase activity"/>
    <property type="evidence" value="ECO:0007669"/>
    <property type="project" value="UniProtKB-UniRule"/>
</dbReference>
<dbReference type="NCBIfam" id="TIGR01251">
    <property type="entry name" value="ribP_PPkin"/>
    <property type="match status" value="1"/>
</dbReference>
<dbReference type="Gene3D" id="3.40.50.2020">
    <property type="match status" value="2"/>
</dbReference>
<protein>
    <recommendedName>
        <fullName evidence="12">Ribose-phosphate pyrophosphokinase</fullName>
        <shortName evidence="12">RPPK</shortName>
        <ecNumber evidence="12">2.7.6.1</ecNumber>
    </recommendedName>
    <alternativeName>
        <fullName evidence="12">5-phospho-D-ribosyl alpha-1-diphosphate synthase</fullName>
    </alternativeName>
    <alternativeName>
        <fullName evidence="12">Phosphoribosyl diphosphate synthase</fullName>
    </alternativeName>
    <alternativeName>
        <fullName evidence="12">Phosphoribosyl pyrophosphate synthase</fullName>
        <shortName evidence="12">P-Rib-PP synthase</shortName>
        <shortName evidence="12">PRPP synthase</shortName>
        <shortName evidence="12">PRPPase</shortName>
    </alternativeName>
</protein>
<dbReference type="EC" id="2.7.6.1" evidence="12"/>
<dbReference type="Pfam" id="PF14572">
    <property type="entry name" value="Pribosyl_synth"/>
    <property type="match status" value="1"/>
</dbReference>
<evidence type="ECO:0000256" key="12">
    <source>
        <dbReference type="HAMAP-Rule" id="MF_00583"/>
    </source>
</evidence>
<keyword evidence="12" id="KW-0963">Cytoplasm</keyword>
<comment type="cofactor">
    <cofactor evidence="12">
        <name>Mg(2+)</name>
        <dbReference type="ChEBI" id="CHEBI:18420"/>
    </cofactor>
    <text evidence="12">Binds 2 Mg(2+) ions per subunit.</text>
</comment>
<evidence type="ECO:0000313" key="14">
    <source>
        <dbReference type="EMBL" id="VTR98265.1"/>
    </source>
</evidence>
<feature type="binding site" evidence="12">
    <location>
        <position position="227"/>
    </location>
    <ligand>
        <name>D-ribose 5-phosphate</name>
        <dbReference type="ChEBI" id="CHEBI:78346"/>
    </ligand>
</feature>
<dbReference type="InterPro" id="IPR037515">
    <property type="entry name" value="Rib-P_diPkinase_bac"/>
</dbReference>
<keyword evidence="6 12" id="KW-0418">Kinase</keyword>
<evidence type="ECO:0000256" key="11">
    <source>
        <dbReference type="ARBA" id="ARBA00061444"/>
    </source>
</evidence>
<reference evidence="14 15" key="1">
    <citation type="submission" date="2019-05" db="EMBL/GenBank/DDBJ databases">
        <authorList>
            <consortium name="Science for Life Laboratories"/>
        </authorList>
    </citation>
    <scope>NUCLEOTIDE SEQUENCE [LARGE SCALE GENOMIC DNA]</scope>
    <source>
        <strain evidence="14">Soil9</strain>
    </source>
</reference>
<dbReference type="PROSITE" id="PS00114">
    <property type="entry name" value="PRPP_SYNTHASE"/>
    <property type="match status" value="1"/>
</dbReference>
<evidence type="ECO:0000256" key="3">
    <source>
        <dbReference type="ARBA" id="ARBA00022723"/>
    </source>
</evidence>
<accession>A0A6P2DBC7</accession>
<keyword evidence="8 12" id="KW-0460">Magnesium</keyword>
<evidence type="ECO:0000256" key="10">
    <source>
        <dbReference type="ARBA" id="ARBA00054914"/>
    </source>
</evidence>
<evidence type="ECO:0000259" key="13">
    <source>
        <dbReference type="Pfam" id="PF13793"/>
    </source>
</evidence>
<feature type="domain" description="Ribose-phosphate pyrophosphokinase N-terminal" evidence="13">
    <location>
        <begin position="10"/>
        <end position="126"/>
    </location>
</feature>
<keyword evidence="15" id="KW-1185">Reference proteome</keyword>
<sequence>MFGNGNNHKLKIFSGRANRPLAEGIAKVLAVPLGNMTLGDFPDRETSVRIEEDVRGRDVFIVQPTSTPVNDHLMELLIILDAFKRASPARITAVLPYYGYARQDRKDKGRVPISAKLVANLITKAGADRVLALDLHAAQIQGFFDIPVDHLYAVKEIAKHVRSLGIDQSELIVLSPDEGSIKKALDFQKNVGGKISVADKRRTSATEIKHGHLIGAPVDGKSVVIYDDMISTAGTIVGAVNVARQHGAKAVYVCATHGVLCGPAIERLGSAKIDQIAITDSIPLPPEKQLPNIKVISVASLIANAIQRIHGNESVSELFKDEPPITREINTK</sequence>
<evidence type="ECO:0000256" key="9">
    <source>
        <dbReference type="ARBA" id="ARBA00049535"/>
    </source>
</evidence>
<dbReference type="GO" id="GO:0009156">
    <property type="term" value="P:ribonucleoside monophosphate biosynthetic process"/>
    <property type="evidence" value="ECO:0007669"/>
    <property type="project" value="InterPro"/>
</dbReference>
<keyword evidence="2 12" id="KW-0808">Transferase</keyword>
<keyword evidence="3 12" id="KW-0479">Metal-binding</keyword>
<dbReference type="InterPro" id="IPR000842">
    <property type="entry name" value="PRib_PP_synth_CS"/>
</dbReference>
<dbReference type="PANTHER" id="PTHR10210:SF41">
    <property type="entry name" value="RIBOSE-PHOSPHATE PYROPHOSPHOKINASE 1, CHLOROPLASTIC"/>
    <property type="match status" value="1"/>
</dbReference>
<dbReference type="HAMAP" id="MF_00583_B">
    <property type="entry name" value="RibP_PPkinase_B"/>
    <property type="match status" value="1"/>
</dbReference>
<dbReference type="UniPathway" id="UPA00087">
    <property type="reaction ID" value="UER00172"/>
</dbReference>
<dbReference type="EMBL" id="LR593886">
    <property type="protein sequence ID" value="VTR98265.1"/>
    <property type="molecule type" value="Genomic_DNA"/>
</dbReference>
<dbReference type="PANTHER" id="PTHR10210">
    <property type="entry name" value="RIBOSE-PHOSPHATE DIPHOSPHOKINASE FAMILY MEMBER"/>
    <property type="match status" value="1"/>
</dbReference>
<evidence type="ECO:0000313" key="15">
    <source>
        <dbReference type="Proteomes" id="UP000464178"/>
    </source>
</evidence>
<comment type="similarity">
    <text evidence="11 12">Belongs to the ribose-phosphate pyrophosphokinase family. Class I subfamily.</text>
</comment>
<evidence type="ECO:0000256" key="5">
    <source>
        <dbReference type="ARBA" id="ARBA00022741"/>
    </source>
</evidence>
<dbReference type="GO" id="GO:0005524">
    <property type="term" value="F:ATP binding"/>
    <property type="evidence" value="ECO:0007669"/>
    <property type="project" value="UniProtKB-KW"/>
</dbReference>
<dbReference type="CDD" id="cd06223">
    <property type="entry name" value="PRTases_typeI"/>
    <property type="match status" value="1"/>
</dbReference>
<dbReference type="Proteomes" id="UP000464178">
    <property type="component" value="Chromosome"/>
</dbReference>
<feature type="binding site" evidence="12">
    <location>
        <position position="136"/>
    </location>
    <ligand>
        <name>Mg(2+)</name>
        <dbReference type="ChEBI" id="CHEBI:18420"/>
    </ligand>
</feature>
<evidence type="ECO:0000256" key="6">
    <source>
        <dbReference type="ARBA" id="ARBA00022777"/>
    </source>
</evidence>
<dbReference type="InterPro" id="IPR000836">
    <property type="entry name" value="PRTase_dom"/>
</dbReference>
<dbReference type="GO" id="GO:0000287">
    <property type="term" value="F:magnesium ion binding"/>
    <property type="evidence" value="ECO:0007669"/>
    <property type="project" value="UniProtKB-UniRule"/>
</dbReference>
<keyword evidence="4 12" id="KW-0545">Nucleotide biosynthesis</keyword>
<dbReference type="SUPFAM" id="SSF53271">
    <property type="entry name" value="PRTase-like"/>
    <property type="match status" value="2"/>
</dbReference>
<feature type="binding site" evidence="12">
    <location>
        <begin position="102"/>
        <end position="103"/>
    </location>
    <ligand>
        <name>ATP</name>
        <dbReference type="ChEBI" id="CHEBI:30616"/>
    </ligand>
</feature>
<evidence type="ECO:0000256" key="2">
    <source>
        <dbReference type="ARBA" id="ARBA00022679"/>
    </source>
</evidence>
<dbReference type="GO" id="GO:0006164">
    <property type="term" value="P:purine nucleotide biosynthetic process"/>
    <property type="evidence" value="ECO:0007669"/>
    <property type="project" value="TreeGrafter"/>
</dbReference>
<evidence type="ECO:0000256" key="8">
    <source>
        <dbReference type="ARBA" id="ARBA00022842"/>
    </source>
</evidence>
<organism evidence="14 15">
    <name type="scientific">Gemmata massiliana</name>
    <dbReference type="NCBI Taxonomy" id="1210884"/>
    <lineage>
        <taxon>Bacteria</taxon>
        <taxon>Pseudomonadati</taxon>
        <taxon>Planctomycetota</taxon>
        <taxon>Planctomycetia</taxon>
        <taxon>Gemmatales</taxon>
        <taxon>Gemmataceae</taxon>
        <taxon>Gemmata</taxon>
    </lineage>
</organism>
<keyword evidence="5 12" id="KW-0547">Nucleotide-binding</keyword>
<comment type="caution">
    <text evidence="12">Lacks conserved residue(s) required for the propagation of feature annotation.</text>
</comment>
<dbReference type="KEGG" id="gms:SOIL9_03320"/>
<evidence type="ECO:0000256" key="1">
    <source>
        <dbReference type="ARBA" id="ARBA00004996"/>
    </source>
</evidence>
<comment type="catalytic activity">
    <reaction evidence="9 12">
        <text>D-ribose 5-phosphate + ATP = 5-phospho-alpha-D-ribose 1-diphosphate + AMP + H(+)</text>
        <dbReference type="Rhea" id="RHEA:15609"/>
        <dbReference type="ChEBI" id="CHEBI:15378"/>
        <dbReference type="ChEBI" id="CHEBI:30616"/>
        <dbReference type="ChEBI" id="CHEBI:58017"/>
        <dbReference type="ChEBI" id="CHEBI:78346"/>
        <dbReference type="ChEBI" id="CHEBI:456215"/>
        <dbReference type="EC" id="2.7.6.1"/>
    </reaction>
</comment>
<feature type="active site" evidence="12">
    <location>
        <position position="200"/>
    </location>
</feature>
<evidence type="ECO:0000256" key="4">
    <source>
        <dbReference type="ARBA" id="ARBA00022727"/>
    </source>
</evidence>
<dbReference type="GO" id="GO:0002189">
    <property type="term" value="C:ribose phosphate diphosphokinase complex"/>
    <property type="evidence" value="ECO:0007669"/>
    <property type="project" value="TreeGrafter"/>
</dbReference>
<dbReference type="GO" id="GO:0006015">
    <property type="term" value="P:5-phosphoribose 1-diphosphate biosynthetic process"/>
    <property type="evidence" value="ECO:0007669"/>
    <property type="project" value="UniProtKB-UniRule"/>
</dbReference>
<dbReference type="InterPro" id="IPR005946">
    <property type="entry name" value="Rib-P_diPkinase"/>
</dbReference>
<dbReference type="Pfam" id="PF13793">
    <property type="entry name" value="Pribosyltran_N"/>
    <property type="match status" value="1"/>
</dbReference>
<dbReference type="NCBIfam" id="NF002320">
    <property type="entry name" value="PRK01259.1"/>
    <property type="match status" value="1"/>
</dbReference>
<dbReference type="FunFam" id="3.40.50.2020:FF:000001">
    <property type="entry name" value="Ribose-phosphate pyrophosphokinase"/>
    <property type="match status" value="1"/>
</dbReference>
<evidence type="ECO:0000256" key="7">
    <source>
        <dbReference type="ARBA" id="ARBA00022840"/>
    </source>
</evidence>
<comment type="subunit">
    <text evidence="12">Homohexamer.</text>
</comment>
<dbReference type="InterPro" id="IPR029099">
    <property type="entry name" value="Pribosyltran_N"/>
</dbReference>
<proteinExistence type="inferred from homology"/>
<gene>
    <name evidence="12" type="primary">prs</name>
    <name evidence="14" type="ORF">SOIL9_03320</name>
</gene>
<dbReference type="SMART" id="SM01400">
    <property type="entry name" value="Pribosyltran_N"/>
    <property type="match status" value="1"/>
</dbReference>
<dbReference type="RefSeq" id="WP_162671543.1">
    <property type="nucleotide sequence ID" value="NZ_LR593886.1"/>
</dbReference>
<comment type="pathway">
    <text evidence="1 12">Metabolic intermediate biosynthesis; 5-phospho-alpha-D-ribose 1-diphosphate biosynthesis; 5-phospho-alpha-D-ribose 1-diphosphate from D-ribose 5-phosphate (route I): step 1/1.</text>
</comment>
<keyword evidence="7 12" id="KW-0067">ATP-binding</keyword>
<comment type="subcellular location">
    <subcellularLocation>
        <location evidence="12">Cytoplasm</location>
    </subcellularLocation>
</comment>